<gene>
    <name evidence="10" type="ORF">CQ14_39845</name>
</gene>
<comment type="caution">
    <text evidence="10">The sequence shown here is derived from an EMBL/GenBank/DDBJ whole genome shotgun (WGS) entry which is preliminary data.</text>
</comment>
<dbReference type="OrthoDB" id="7339120at2"/>
<dbReference type="EMBL" id="LLYB01000061">
    <property type="protein sequence ID" value="KRR24670.1"/>
    <property type="molecule type" value="Genomic_DNA"/>
</dbReference>
<dbReference type="Proteomes" id="UP000051660">
    <property type="component" value="Unassembled WGS sequence"/>
</dbReference>
<sequence length="511" mass="54459">MSYSELLGLIMLVCMVAVIFIGFPISFTLLFLAIIFGGFGLGWEQTFNLSYLQIWGTMKDEIFPAVPLFIFMGYMTEQAGLMERLFGAMRSLLAPVRGSLYLAVILTATIFAMATGIVGAAVTVLGIMAAPMMIKTGYDARLSSGAIAAGGTLGILIPPSVMLVVMGPVMGVPVNLLYSAAFGPGFLLAGCYIAYTLGRSFLNPKLGPAMTMEERETAYKAMTTERVGMPVLILAFLCLIAIVYLLVHLLLGASGAPSLPVTTGGISVSIVALVPALLAAWAYVRNAYFRAVVLGIAPLSALIGFTLGTIVGGLATPTEAASCGAFGATILALVYGRLSVQSLTNAGIGTMVTSAMVLFLAMASTVFGAVFTKLGSANLITNYLLAVPLGDWWKLALIMAIFFVLGWPFEWPVIILVFLPIALPVVEKLQLGLGKLDLLIWFGTLTAVNMQTAYLSPPVAMSAYYLRNVVPNWSLATIYKGMADYMVIQVLALILLLLWPQIALWLPHAVR</sequence>
<feature type="domain" description="TRAP C4-dicarboxylate transport system permease DctM subunit" evidence="9">
    <location>
        <begin position="12"/>
        <end position="502"/>
    </location>
</feature>
<feature type="transmembrane region" description="Helical" evidence="8">
    <location>
        <begin position="395"/>
        <end position="426"/>
    </location>
</feature>
<name>A0A0R3MYQ1_9BRAD</name>
<evidence type="ECO:0000256" key="7">
    <source>
        <dbReference type="RuleBase" id="RU369079"/>
    </source>
</evidence>
<evidence type="ECO:0000256" key="4">
    <source>
        <dbReference type="ARBA" id="ARBA00022692"/>
    </source>
</evidence>
<keyword evidence="5 8" id="KW-1133">Transmembrane helix</keyword>
<feature type="transmembrane region" description="Helical" evidence="8">
    <location>
        <begin position="6"/>
        <end position="39"/>
    </location>
</feature>
<evidence type="ECO:0000256" key="8">
    <source>
        <dbReference type="SAM" id="Phobius"/>
    </source>
</evidence>
<dbReference type="Pfam" id="PF06808">
    <property type="entry name" value="DctM"/>
    <property type="match status" value="1"/>
</dbReference>
<keyword evidence="2" id="KW-1003">Cell membrane</keyword>
<dbReference type="PANTHER" id="PTHR33362:SF7">
    <property type="entry name" value="SLL1103 PROTEIN"/>
    <property type="match status" value="1"/>
</dbReference>
<feature type="transmembrane region" description="Helical" evidence="8">
    <location>
        <begin position="438"/>
        <end position="466"/>
    </location>
</feature>
<keyword evidence="7" id="KW-0813">Transport</keyword>
<evidence type="ECO:0000256" key="2">
    <source>
        <dbReference type="ARBA" id="ARBA00022475"/>
    </source>
</evidence>
<keyword evidence="3 7" id="KW-0997">Cell inner membrane</keyword>
<comment type="subcellular location">
    <subcellularLocation>
        <location evidence="1 7">Cell inner membrane</location>
        <topology evidence="1 7">Multi-pass membrane protein</topology>
    </subcellularLocation>
</comment>
<dbReference type="PANTHER" id="PTHR33362">
    <property type="entry name" value="SIALIC ACID TRAP TRANSPORTER PERMEASE PROTEIN SIAT-RELATED"/>
    <property type="match status" value="1"/>
</dbReference>
<reference evidence="10 11" key="1">
    <citation type="submission" date="2014-03" db="EMBL/GenBank/DDBJ databases">
        <title>Bradyrhizobium valentinum sp. nov., isolated from effective nodules of Lupinus mariae-josephae, a lupine endemic of basic-lime soils in Eastern Spain.</title>
        <authorList>
            <person name="Duran D."/>
            <person name="Rey L."/>
            <person name="Navarro A."/>
            <person name="Busquets A."/>
            <person name="Imperial J."/>
            <person name="Ruiz-Argueso T."/>
        </authorList>
    </citation>
    <scope>NUCLEOTIDE SEQUENCE [LARGE SCALE GENOMIC DNA]</scope>
    <source>
        <strain evidence="10 11">CCBAU 23086</strain>
    </source>
</reference>
<comment type="function">
    <text evidence="7">Part of the tripartite ATP-independent periplasmic (TRAP) transport system.</text>
</comment>
<feature type="transmembrane region" description="Helical" evidence="8">
    <location>
        <begin position="486"/>
        <end position="506"/>
    </location>
</feature>
<dbReference type="RefSeq" id="WP_057858559.1">
    <property type="nucleotide sequence ID" value="NZ_LLYB01000061.1"/>
</dbReference>
<accession>A0A0R3MYQ1</accession>
<dbReference type="GO" id="GO:0022857">
    <property type="term" value="F:transmembrane transporter activity"/>
    <property type="evidence" value="ECO:0007669"/>
    <property type="project" value="UniProtKB-UniRule"/>
</dbReference>
<evidence type="ECO:0000256" key="6">
    <source>
        <dbReference type="ARBA" id="ARBA00023136"/>
    </source>
</evidence>
<evidence type="ECO:0000256" key="3">
    <source>
        <dbReference type="ARBA" id="ARBA00022519"/>
    </source>
</evidence>
<feature type="transmembrane region" description="Helical" evidence="8">
    <location>
        <begin position="146"/>
        <end position="170"/>
    </location>
</feature>
<evidence type="ECO:0000259" key="9">
    <source>
        <dbReference type="Pfam" id="PF06808"/>
    </source>
</evidence>
<evidence type="ECO:0000256" key="5">
    <source>
        <dbReference type="ARBA" id="ARBA00022989"/>
    </source>
</evidence>
<proteinExistence type="predicted"/>
<feature type="transmembrane region" description="Helical" evidence="8">
    <location>
        <begin position="176"/>
        <end position="195"/>
    </location>
</feature>
<evidence type="ECO:0000313" key="10">
    <source>
        <dbReference type="EMBL" id="KRR24670.1"/>
    </source>
</evidence>
<feature type="transmembrane region" description="Helical" evidence="8">
    <location>
        <begin position="101"/>
        <end position="134"/>
    </location>
</feature>
<feature type="transmembrane region" description="Helical" evidence="8">
    <location>
        <begin position="291"/>
        <end position="314"/>
    </location>
</feature>
<dbReference type="GO" id="GO:0005886">
    <property type="term" value="C:plasma membrane"/>
    <property type="evidence" value="ECO:0007669"/>
    <property type="project" value="UniProtKB-SubCell"/>
</dbReference>
<feature type="transmembrane region" description="Helical" evidence="8">
    <location>
        <begin position="231"/>
        <end position="251"/>
    </location>
</feature>
<organism evidence="10 11">
    <name type="scientific">Bradyrhizobium lablabi</name>
    <dbReference type="NCBI Taxonomy" id="722472"/>
    <lineage>
        <taxon>Bacteria</taxon>
        <taxon>Pseudomonadati</taxon>
        <taxon>Pseudomonadota</taxon>
        <taxon>Alphaproteobacteria</taxon>
        <taxon>Hyphomicrobiales</taxon>
        <taxon>Nitrobacteraceae</taxon>
        <taxon>Bradyrhizobium</taxon>
    </lineage>
</organism>
<feature type="transmembrane region" description="Helical" evidence="8">
    <location>
        <begin position="352"/>
        <end position="375"/>
    </location>
</feature>
<keyword evidence="6 8" id="KW-0472">Membrane</keyword>
<dbReference type="AlphaFoldDB" id="A0A0R3MYQ1"/>
<protein>
    <recommendedName>
        <fullName evidence="9">TRAP C4-dicarboxylate transport system permease DctM subunit domain-containing protein</fullName>
    </recommendedName>
</protein>
<feature type="transmembrane region" description="Helical" evidence="8">
    <location>
        <begin position="320"/>
        <end position="340"/>
    </location>
</feature>
<evidence type="ECO:0000256" key="1">
    <source>
        <dbReference type="ARBA" id="ARBA00004429"/>
    </source>
</evidence>
<dbReference type="InterPro" id="IPR004681">
    <property type="entry name" value="TRAP_DctM"/>
</dbReference>
<evidence type="ECO:0000313" key="11">
    <source>
        <dbReference type="Proteomes" id="UP000051660"/>
    </source>
</evidence>
<dbReference type="InterPro" id="IPR010656">
    <property type="entry name" value="DctM"/>
</dbReference>
<keyword evidence="4 8" id="KW-0812">Transmembrane</keyword>
<feature type="transmembrane region" description="Helical" evidence="8">
    <location>
        <begin position="263"/>
        <end position="284"/>
    </location>
</feature>